<dbReference type="Proteomes" id="UP001157502">
    <property type="component" value="Chromosome 20"/>
</dbReference>
<evidence type="ECO:0000313" key="2">
    <source>
        <dbReference type="Proteomes" id="UP001157502"/>
    </source>
</evidence>
<accession>A0ACC2FY82</accession>
<organism evidence="1 2">
    <name type="scientific">Dallia pectoralis</name>
    <name type="common">Alaska blackfish</name>
    <dbReference type="NCBI Taxonomy" id="75939"/>
    <lineage>
        <taxon>Eukaryota</taxon>
        <taxon>Metazoa</taxon>
        <taxon>Chordata</taxon>
        <taxon>Craniata</taxon>
        <taxon>Vertebrata</taxon>
        <taxon>Euteleostomi</taxon>
        <taxon>Actinopterygii</taxon>
        <taxon>Neopterygii</taxon>
        <taxon>Teleostei</taxon>
        <taxon>Protacanthopterygii</taxon>
        <taxon>Esociformes</taxon>
        <taxon>Umbridae</taxon>
        <taxon>Dallia</taxon>
    </lineage>
</organism>
<comment type="caution">
    <text evidence="1">The sequence shown here is derived from an EMBL/GenBank/DDBJ whole genome shotgun (WGS) entry which is preliminary data.</text>
</comment>
<proteinExistence type="predicted"/>
<dbReference type="EMBL" id="CM055747">
    <property type="protein sequence ID" value="KAJ7996271.1"/>
    <property type="molecule type" value="Genomic_DNA"/>
</dbReference>
<sequence length="194" mass="20490">MELLFVAVFLQLFSRCFSYATGAPTSTCGNMMPEHSGVKPQTTPAPYTILTSAMTFQSGQPVTVTITGSDYSGVLLEARSAASTAALGSWASPPPNTKFLQCSGNTQGAITHANINTKNNVTVFSWIPPNIQGSVYFIATVAQQRTVYWLNVRSGPLTREAGGIEGPTDGHPGMASGGFQKVLALCLLALLFLP</sequence>
<evidence type="ECO:0000313" key="1">
    <source>
        <dbReference type="EMBL" id="KAJ7996271.1"/>
    </source>
</evidence>
<gene>
    <name evidence="1" type="ORF">DPEC_G00235360</name>
</gene>
<keyword evidence="2" id="KW-1185">Reference proteome</keyword>
<reference evidence="1" key="1">
    <citation type="submission" date="2021-05" db="EMBL/GenBank/DDBJ databases">
        <authorList>
            <person name="Pan Q."/>
            <person name="Jouanno E."/>
            <person name="Zahm M."/>
            <person name="Klopp C."/>
            <person name="Cabau C."/>
            <person name="Louis A."/>
            <person name="Berthelot C."/>
            <person name="Parey E."/>
            <person name="Roest Crollius H."/>
            <person name="Montfort J."/>
            <person name="Robinson-Rechavi M."/>
            <person name="Bouchez O."/>
            <person name="Lampietro C."/>
            <person name="Lopez Roques C."/>
            <person name="Donnadieu C."/>
            <person name="Postlethwait J."/>
            <person name="Bobe J."/>
            <person name="Dillon D."/>
            <person name="Chandos A."/>
            <person name="von Hippel F."/>
            <person name="Guiguen Y."/>
        </authorList>
    </citation>
    <scope>NUCLEOTIDE SEQUENCE</scope>
    <source>
        <strain evidence="1">YG-Jan2019</strain>
    </source>
</reference>
<protein>
    <submittedName>
        <fullName evidence="1">Uncharacterized protein</fullName>
    </submittedName>
</protein>
<name>A0ACC2FY82_DALPE</name>